<keyword evidence="1" id="KW-0805">Transcription regulation</keyword>
<dbReference type="RefSeq" id="WP_183979617.1">
    <property type="nucleotide sequence ID" value="NZ_JACIBY010000020.1"/>
</dbReference>
<keyword evidence="3" id="KW-0804">Transcription</keyword>
<dbReference type="EMBL" id="JACIBY010000020">
    <property type="protein sequence ID" value="MBB3841745.1"/>
    <property type="molecule type" value="Genomic_DNA"/>
</dbReference>
<organism evidence="5 6">
    <name type="scientific">Runella defluvii</name>
    <dbReference type="NCBI Taxonomy" id="370973"/>
    <lineage>
        <taxon>Bacteria</taxon>
        <taxon>Pseudomonadati</taxon>
        <taxon>Bacteroidota</taxon>
        <taxon>Cytophagia</taxon>
        <taxon>Cytophagales</taxon>
        <taxon>Spirosomataceae</taxon>
        <taxon>Runella</taxon>
    </lineage>
</organism>
<protein>
    <submittedName>
        <fullName evidence="5">DNA-binding HxlR family transcriptional regulator</fullName>
    </submittedName>
</protein>
<dbReference type="AlphaFoldDB" id="A0A7W5ZQD7"/>
<dbReference type="Gene3D" id="1.10.10.10">
    <property type="entry name" value="Winged helix-like DNA-binding domain superfamily/Winged helix DNA-binding domain"/>
    <property type="match status" value="1"/>
</dbReference>
<evidence type="ECO:0000313" key="6">
    <source>
        <dbReference type="Proteomes" id="UP000541352"/>
    </source>
</evidence>
<dbReference type="GO" id="GO:0003677">
    <property type="term" value="F:DNA binding"/>
    <property type="evidence" value="ECO:0007669"/>
    <property type="project" value="UniProtKB-KW"/>
</dbReference>
<reference evidence="5 6" key="1">
    <citation type="submission" date="2020-08" db="EMBL/GenBank/DDBJ databases">
        <title>Genomic Encyclopedia of Type Strains, Phase IV (KMG-IV): sequencing the most valuable type-strain genomes for metagenomic binning, comparative biology and taxonomic classification.</title>
        <authorList>
            <person name="Goeker M."/>
        </authorList>
    </citation>
    <scope>NUCLEOTIDE SEQUENCE [LARGE SCALE GENOMIC DNA]</scope>
    <source>
        <strain evidence="5 6">DSM 17976</strain>
    </source>
</reference>
<evidence type="ECO:0000256" key="1">
    <source>
        <dbReference type="ARBA" id="ARBA00023015"/>
    </source>
</evidence>
<evidence type="ECO:0000259" key="4">
    <source>
        <dbReference type="PROSITE" id="PS51118"/>
    </source>
</evidence>
<dbReference type="InterPro" id="IPR002577">
    <property type="entry name" value="HTH_HxlR"/>
</dbReference>
<dbReference type="InterPro" id="IPR036390">
    <property type="entry name" value="WH_DNA-bd_sf"/>
</dbReference>
<keyword evidence="6" id="KW-1185">Reference proteome</keyword>
<dbReference type="Proteomes" id="UP000541352">
    <property type="component" value="Unassembled WGS sequence"/>
</dbReference>
<comment type="caution">
    <text evidence="5">The sequence shown here is derived from an EMBL/GenBank/DDBJ whole genome shotgun (WGS) entry which is preliminary data.</text>
</comment>
<dbReference type="PROSITE" id="PS51118">
    <property type="entry name" value="HTH_HXLR"/>
    <property type="match status" value="1"/>
</dbReference>
<evidence type="ECO:0000313" key="5">
    <source>
        <dbReference type="EMBL" id="MBB3841745.1"/>
    </source>
</evidence>
<evidence type="ECO:0000256" key="2">
    <source>
        <dbReference type="ARBA" id="ARBA00023125"/>
    </source>
</evidence>
<dbReference type="InterPro" id="IPR036388">
    <property type="entry name" value="WH-like_DNA-bd_sf"/>
</dbReference>
<dbReference type="SUPFAM" id="SSF46785">
    <property type="entry name" value="Winged helix' DNA-binding domain"/>
    <property type="match status" value="1"/>
</dbReference>
<gene>
    <name evidence="5" type="ORF">FHS57_005774</name>
</gene>
<keyword evidence="2 5" id="KW-0238">DNA-binding</keyword>
<feature type="domain" description="HTH hxlR-type" evidence="4">
    <location>
        <begin position="11"/>
        <end position="109"/>
    </location>
</feature>
<dbReference type="Pfam" id="PF01638">
    <property type="entry name" value="HxlR"/>
    <property type="match status" value="1"/>
</dbReference>
<proteinExistence type="predicted"/>
<sequence length="110" mass="12729">MPEKKCNFSDCPITRTADVIGGKWTLPIIFALIYETKRFKELERSIEGINTRMLVKELKQLEDNGLVIRKVYAEVPPRVEYSLTEKGKALRKVLVEMREWGNEYLALPTA</sequence>
<name>A0A7W5ZQD7_9BACT</name>
<dbReference type="PANTHER" id="PTHR33204">
    <property type="entry name" value="TRANSCRIPTIONAL REGULATOR, MARR FAMILY"/>
    <property type="match status" value="1"/>
</dbReference>
<evidence type="ECO:0000256" key="3">
    <source>
        <dbReference type="ARBA" id="ARBA00023163"/>
    </source>
</evidence>
<accession>A0A7W5ZQD7</accession>